<dbReference type="AlphaFoldDB" id="A0A835FH60"/>
<evidence type="ECO:0000256" key="1">
    <source>
        <dbReference type="SAM" id="MobiDB-lite"/>
    </source>
</evidence>
<evidence type="ECO:0000313" key="2">
    <source>
        <dbReference type="EMBL" id="KAF8754446.1"/>
    </source>
</evidence>
<evidence type="ECO:0008006" key="4">
    <source>
        <dbReference type="Google" id="ProtNLM"/>
    </source>
</evidence>
<feature type="compositionally biased region" description="Basic and acidic residues" evidence="1">
    <location>
        <begin position="35"/>
        <end position="51"/>
    </location>
</feature>
<dbReference type="EMBL" id="JACEFO010000849">
    <property type="protein sequence ID" value="KAF8754446.1"/>
    <property type="molecule type" value="Genomic_DNA"/>
</dbReference>
<organism evidence="2 3">
    <name type="scientific">Digitaria exilis</name>
    <dbReference type="NCBI Taxonomy" id="1010633"/>
    <lineage>
        <taxon>Eukaryota</taxon>
        <taxon>Viridiplantae</taxon>
        <taxon>Streptophyta</taxon>
        <taxon>Embryophyta</taxon>
        <taxon>Tracheophyta</taxon>
        <taxon>Spermatophyta</taxon>
        <taxon>Magnoliopsida</taxon>
        <taxon>Liliopsida</taxon>
        <taxon>Poales</taxon>
        <taxon>Poaceae</taxon>
        <taxon>PACMAD clade</taxon>
        <taxon>Panicoideae</taxon>
        <taxon>Panicodae</taxon>
        <taxon>Paniceae</taxon>
        <taxon>Anthephorinae</taxon>
        <taxon>Digitaria</taxon>
    </lineage>
</organism>
<reference evidence="2" key="1">
    <citation type="submission" date="2020-07" db="EMBL/GenBank/DDBJ databases">
        <title>Genome sequence and genetic diversity analysis of an under-domesticated orphan crop, white fonio (Digitaria exilis).</title>
        <authorList>
            <person name="Bennetzen J.L."/>
            <person name="Chen S."/>
            <person name="Ma X."/>
            <person name="Wang X."/>
            <person name="Yssel A.E.J."/>
            <person name="Chaluvadi S.R."/>
            <person name="Johnson M."/>
            <person name="Gangashetty P."/>
            <person name="Hamidou F."/>
            <person name="Sanogo M.D."/>
            <person name="Zwaenepoel A."/>
            <person name="Wallace J."/>
            <person name="Van De Peer Y."/>
            <person name="Van Deynze A."/>
        </authorList>
    </citation>
    <scope>NUCLEOTIDE SEQUENCE</scope>
    <source>
        <tissue evidence="2">Leaves</tissue>
    </source>
</reference>
<accession>A0A835FH60</accession>
<dbReference type="Proteomes" id="UP000636709">
    <property type="component" value="Unassembled WGS sequence"/>
</dbReference>
<sequence>MIGDDRRLPNRRWVHYQGFPFEFMTRKLASRLRHRGGEQHEEEKRHRRGSRTDEAYCALCPSVEETDDHIFFECALARNTWECIAAVTPGFWAESYHSHHQFNMTQYFSAERLDLQPGVALAEKSSSACG</sequence>
<protein>
    <recommendedName>
        <fullName evidence="4">Reverse transcriptase zinc-binding domain-containing protein</fullName>
    </recommendedName>
</protein>
<evidence type="ECO:0000313" key="3">
    <source>
        <dbReference type="Proteomes" id="UP000636709"/>
    </source>
</evidence>
<name>A0A835FH60_9POAL</name>
<proteinExistence type="predicted"/>
<keyword evidence="3" id="KW-1185">Reference proteome</keyword>
<feature type="region of interest" description="Disordered" evidence="1">
    <location>
        <begin position="32"/>
        <end position="51"/>
    </location>
</feature>
<comment type="caution">
    <text evidence="2">The sequence shown here is derived from an EMBL/GenBank/DDBJ whole genome shotgun (WGS) entry which is preliminary data.</text>
</comment>
<gene>
    <name evidence="2" type="ORF">HU200_011459</name>
</gene>